<protein>
    <submittedName>
        <fullName evidence="3">Uncharacterized protein</fullName>
    </submittedName>
</protein>
<dbReference type="PRINTS" id="PR01217">
    <property type="entry name" value="PRICHEXTENSN"/>
</dbReference>
<feature type="region of interest" description="Disordered" evidence="1">
    <location>
        <begin position="1"/>
        <end position="68"/>
    </location>
</feature>
<evidence type="ECO:0000313" key="3">
    <source>
        <dbReference type="EMBL" id="KAG0276096.1"/>
    </source>
</evidence>
<dbReference type="EMBL" id="JAAAIL010000404">
    <property type="protein sequence ID" value="KAG0276096.1"/>
    <property type="molecule type" value="Genomic_DNA"/>
</dbReference>
<feature type="transmembrane region" description="Helical" evidence="2">
    <location>
        <begin position="140"/>
        <end position="163"/>
    </location>
</feature>
<gene>
    <name evidence="3" type="ORF">BGZ95_008010</name>
</gene>
<keyword evidence="2" id="KW-1133">Transmembrane helix</keyword>
<feature type="compositionally biased region" description="Pro residues" evidence="1">
    <location>
        <begin position="26"/>
        <end position="60"/>
    </location>
</feature>
<comment type="caution">
    <text evidence="3">The sequence shown here is derived from an EMBL/GenBank/DDBJ whole genome shotgun (WGS) entry which is preliminary data.</text>
</comment>
<accession>A0AAD4DEP1</accession>
<sequence>NPGEVPPAGNPQPPTPFVPEVVLPPSKNPPPAQPPAPKPDRQPPLPDPPTASPSPTPSAKPPSFGSVPVPTEFPAAAFALEPPTPRPSAIFNPVQRRRAFESPQPCMSQVESLFNAYPTDTTEPLVISSSSGNLSSQNNVAMRSMIGCVFVLMALTVAGVAVIRRMKRRTIELRDIESLDYESCRPVEKFTDDTIPRSCRPVEKFTDDTIPRS</sequence>
<evidence type="ECO:0000256" key="1">
    <source>
        <dbReference type="SAM" id="MobiDB-lite"/>
    </source>
</evidence>
<feature type="compositionally biased region" description="Pro residues" evidence="1">
    <location>
        <begin position="1"/>
        <end position="17"/>
    </location>
</feature>
<dbReference type="AlphaFoldDB" id="A0AAD4DEP1"/>
<name>A0AAD4DEP1_9FUNG</name>
<reference evidence="3" key="1">
    <citation type="journal article" date="2020" name="Fungal Divers.">
        <title>Resolving the Mortierellaceae phylogeny through synthesis of multi-gene phylogenetics and phylogenomics.</title>
        <authorList>
            <person name="Vandepol N."/>
            <person name="Liber J."/>
            <person name="Desiro A."/>
            <person name="Na H."/>
            <person name="Kennedy M."/>
            <person name="Barry K."/>
            <person name="Grigoriev I.V."/>
            <person name="Miller A.N."/>
            <person name="O'Donnell K."/>
            <person name="Stajich J.E."/>
            <person name="Bonito G."/>
        </authorList>
    </citation>
    <scope>NUCLEOTIDE SEQUENCE</scope>
    <source>
        <strain evidence="3">NRRL 28262</strain>
    </source>
</reference>
<evidence type="ECO:0000313" key="4">
    <source>
        <dbReference type="Proteomes" id="UP001194580"/>
    </source>
</evidence>
<keyword evidence="2" id="KW-0812">Transmembrane</keyword>
<organism evidence="3 4">
    <name type="scientific">Linnemannia exigua</name>
    <dbReference type="NCBI Taxonomy" id="604196"/>
    <lineage>
        <taxon>Eukaryota</taxon>
        <taxon>Fungi</taxon>
        <taxon>Fungi incertae sedis</taxon>
        <taxon>Mucoromycota</taxon>
        <taxon>Mortierellomycotina</taxon>
        <taxon>Mortierellomycetes</taxon>
        <taxon>Mortierellales</taxon>
        <taxon>Mortierellaceae</taxon>
        <taxon>Linnemannia</taxon>
    </lineage>
</organism>
<proteinExistence type="predicted"/>
<feature type="non-terminal residue" evidence="3">
    <location>
        <position position="1"/>
    </location>
</feature>
<keyword evidence="4" id="KW-1185">Reference proteome</keyword>
<dbReference type="Proteomes" id="UP001194580">
    <property type="component" value="Unassembled WGS sequence"/>
</dbReference>
<evidence type="ECO:0000256" key="2">
    <source>
        <dbReference type="SAM" id="Phobius"/>
    </source>
</evidence>
<keyword evidence="2" id="KW-0472">Membrane</keyword>